<comment type="similarity">
    <text evidence="6">Belongs to the ThrE exporter (TC 2.A.79) family.</text>
</comment>
<evidence type="ECO:0000313" key="9">
    <source>
        <dbReference type="EMBL" id="SDI10931.1"/>
    </source>
</evidence>
<dbReference type="InterPro" id="IPR024528">
    <property type="entry name" value="ThrE_2"/>
</dbReference>
<feature type="domain" description="Threonine/Serine exporter ThrE" evidence="8">
    <location>
        <begin position="350"/>
        <end position="475"/>
    </location>
</feature>
<reference evidence="10" key="1">
    <citation type="submission" date="2016-10" db="EMBL/GenBank/DDBJ databases">
        <authorList>
            <person name="Varghese N."/>
            <person name="Submissions S."/>
        </authorList>
    </citation>
    <scope>NUCLEOTIDE SEQUENCE [LARGE SCALE GENOMIC DNA]</scope>
    <source>
        <strain evidence="10">CGMCC 1.10783</strain>
    </source>
</reference>
<dbReference type="Pfam" id="PF12821">
    <property type="entry name" value="ThrE_2"/>
    <property type="match status" value="1"/>
</dbReference>
<protein>
    <submittedName>
        <fullName evidence="9">Uncharacterized membrane protein YjjP, DUF1212 family</fullName>
    </submittedName>
</protein>
<dbReference type="InterPro" id="IPR050539">
    <property type="entry name" value="ThrE_Dicarb/AminoAcid_Exp"/>
</dbReference>
<evidence type="ECO:0000256" key="1">
    <source>
        <dbReference type="ARBA" id="ARBA00004651"/>
    </source>
</evidence>
<evidence type="ECO:0000256" key="2">
    <source>
        <dbReference type="ARBA" id="ARBA00022475"/>
    </source>
</evidence>
<dbReference type="Proteomes" id="UP000182130">
    <property type="component" value="Unassembled WGS sequence"/>
</dbReference>
<keyword evidence="5" id="KW-0472">Membrane</keyword>
<keyword evidence="2" id="KW-1003">Cell membrane</keyword>
<organism evidence="9 10">
    <name type="scientific">Arthrobacter cupressi</name>
    <dbReference type="NCBI Taxonomy" id="1045773"/>
    <lineage>
        <taxon>Bacteria</taxon>
        <taxon>Bacillati</taxon>
        <taxon>Actinomycetota</taxon>
        <taxon>Actinomycetes</taxon>
        <taxon>Micrococcales</taxon>
        <taxon>Micrococcaceae</taxon>
        <taxon>Arthrobacter</taxon>
    </lineage>
</organism>
<dbReference type="STRING" id="1045773.SAMN05216555_10153"/>
<evidence type="ECO:0000259" key="7">
    <source>
        <dbReference type="Pfam" id="PF06738"/>
    </source>
</evidence>
<keyword evidence="10" id="KW-1185">Reference proteome</keyword>
<evidence type="ECO:0000313" key="10">
    <source>
        <dbReference type="Proteomes" id="UP000182130"/>
    </source>
</evidence>
<name>A0A1G8HWM8_9MICC</name>
<dbReference type="GO" id="GO:0015744">
    <property type="term" value="P:succinate transport"/>
    <property type="evidence" value="ECO:0007669"/>
    <property type="project" value="TreeGrafter"/>
</dbReference>
<evidence type="ECO:0000256" key="5">
    <source>
        <dbReference type="ARBA" id="ARBA00023136"/>
    </source>
</evidence>
<evidence type="ECO:0000256" key="6">
    <source>
        <dbReference type="ARBA" id="ARBA00034125"/>
    </source>
</evidence>
<keyword evidence="4" id="KW-1133">Transmembrane helix</keyword>
<proteinExistence type="inferred from homology"/>
<dbReference type="PANTHER" id="PTHR34390">
    <property type="entry name" value="UPF0442 PROTEIN YJJB-RELATED"/>
    <property type="match status" value="1"/>
</dbReference>
<dbReference type="EMBL" id="FNEI01000001">
    <property type="protein sequence ID" value="SDI10931.1"/>
    <property type="molecule type" value="Genomic_DNA"/>
</dbReference>
<evidence type="ECO:0000256" key="4">
    <source>
        <dbReference type="ARBA" id="ARBA00022989"/>
    </source>
</evidence>
<dbReference type="InterPro" id="IPR010619">
    <property type="entry name" value="ThrE-like_N"/>
</dbReference>
<accession>A0A1G8HWM8</accession>
<dbReference type="GO" id="GO:0005886">
    <property type="term" value="C:plasma membrane"/>
    <property type="evidence" value="ECO:0007669"/>
    <property type="project" value="UniProtKB-SubCell"/>
</dbReference>
<dbReference type="GO" id="GO:0022857">
    <property type="term" value="F:transmembrane transporter activity"/>
    <property type="evidence" value="ECO:0007669"/>
    <property type="project" value="InterPro"/>
</dbReference>
<evidence type="ECO:0000259" key="8">
    <source>
        <dbReference type="Pfam" id="PF12821"/>
    </source>
</evidence>
<feature type="domain" description="Threonine/serine exporter-like N-terminal" evidence="7">
    <location>
        <begin position="85"/>
        <end position="325"/>
    </location>
</feature>
<dbReference type="PANTHER" id="PTHR34390:SF2">
    <property type="entry name" value="SUCCINATE TRANSPORTER SUBUNIT YJJP-RELATED"/>
    <property type="match status" value="1"/>
</dbReference>
<dbReference type="RefSeq" id="WP_074585998.1">
    <property type="nucleotide sequence ID" value="NZ_FNEI01000001.1"/>
</dbReference>
<keyword evidence="3" id="KW-0812">Transmembrane</keyword>
<evidence type="ECO:0000256" key="3">
    <source>
        <dbReference type="ARBA" id="ARBA00022692"/>
    </source>
</evidence>
<comment type="subcellular location">
    <subcellularLocation>
        <location evidence="1">Cell membrane</location>
        <topology evidence="1">Multi-pass membrane protein</topology>
    </subcellularLocation>
</comment>
<sequence length="499" mass="52724">MTDRPDHQSAAGNRPQTDGLPKTQPIRPSQVQQNINARRMLRRLVQGENPPTAPLNIVDRLAGSPYANPTIQVGGVDASARKTIDFALHLAETMFRYGAGALEVETSIIAVTASLGLKYIEVDITNQSVAINYSPKDQTPVTLIRVVRSWTNNYAGLAQVHQLVTDIVAGGVGRDEAVRRLNDIIRKSKPFPRWMVTVAFGVFAAAFVGVLGGGPGASALAFASNLLVSLLARQLGRWRTPDFYVTAACAFLVTFIAVMLRWAGADIAPSIVVAGGILLLLPTGRLVSSVQDAINGFPVTAAGRFLSTILTFGAIVAGIAIALVLGDRLGTGAIDVTQTFPDAYPLWAQALLIGVAVLAIGITEQTQLKLLVPTAAVGLVGFFVLWGASYVGMGNRLSPALSAVVIGLLARIVALRLGAPQLVVAVPAALILLPGLTIFRSMYVLTLEEADILAGFGGMLNAGAIVLATAAGIVLGDNLARPLTKNLASNERRRIRRRR</sequence>
<dbReference type="OrthoDB" id="9763957at2"/>
<dbReference type="Pfam" id="PF06738">
    <property type="entry name" value="ThrE"/>
    <property type="match status" value="1"/>
</dbReference>
<gene>
    <name evidence="9" type="ORF">SAMN05216555_10153</name>
</gene>
<dbReference type="AlphaFoldDB" id="A0A1G8HWM8"/>